<reference evidence="2 3" key="1">
    <citation type="submission" date="2018-11" db="EMBL/GenBank/DDBJ databases">
        <title>Proposal to divide the Flavobacteriaceae and reorganize its genera based on Amino Acid Identity values calculated from whole genome sequences.</title>
        <authorList>
            <person name="Nicholson A.C."/>
            <person name="Gulvik C.A."/>
            <person name="Whitney A.M."/>
            <person name="Humrighouse B.W."/>
            <person name="Bell M."/>
            <person name="Holmes B."/>
            <person name="Steigerwalt A.G."/>
            <person name="Villarma A."/>
            <person name="Sheth M."/>
            <person name="Batra D."/>
            <person name="Pryor J."/>
            <person name="Bernardet J.-F."/>
            <person name="Hugo C."/>
            <person name="Kampfer P."/>
            <person name="Newman J."/>
            <person name="McQuiston J.R."/>
        </authorList>
    </citation>
    <scope>NUCLEOTIDE SEQUENCE [LARGE SCALE GENOMIC DNA]</scope>
    <source>
        <strain evidence="2 3">G0041</strain>
    </source>
</reference>
<accession>A0AAD0YDW2</accession>
<name>A0AAD0YDW2_CHRNA</name>
<dbReference type="KEGG" id="cnk:EG343_01755"/>
<protein>
    <submittedName>
        <fullName evidence="2">Uncharacterized protein</fullName>
    </submittedName>
</protein>
<proteinExistence type="predicted"/>
<organism evidence="2 3">
    <name type="scientific">Chryseobacterium nakagawai</name>
    <dbReference type="NCBI Taxonomy" id="1241982"/>
    <lineage>
        <taxon>Bacteria</taxon>
        <taxon>Pseudomonadati</taxon>
        <taxon>Bacteroidota</taxon>
        <taxon>Flavobacteriia</taxon>
        <taxon>Flavobacteriales</taxon>
        <taxon>Weeksellaceae</taxon>
        <taxon>Chryseobacterium group</taxon>
        <taxon>Chryseobacterium</taxon>
    </lineage>
</organism>
<feature type="region of interest" description="Disordered" evidence="1">
    <location>
        <begin position="85"/>
        <end position="105"/>
    </location>
</feature>
<evidence type="ECO:0000313" key="2">
    <source>
        <dbReference type="EMBL" id="AZA89441.1"/>
    </source>
</evidence>
<dbReference type="RefSeq" id="WP_123855919.1">
    <property type="nucleotide sequence ID" value="NZ_CP033923.1"/>
</dbReference>
<evidence type="ECO:0000313" key="3">
    <source>
        <dbReference type="Proteomes" id="UP000278288"/>
    </source>
</evidence>
<dbReference type="Proteomes" id="UP000278288">
    <property type="component" value="Chromosome"/>
</dbReference>
<dbReference type="EMBL" id="CP033923">
    <property type="protein sequence ID" value="AZA89441.1"/>
    <property type="molecule type" value="Genomic_DNA"/>
</dbReference>
<keyword evidence="3" id="KW-1185">Reference proteome</keyword>
<dbReference type="AlphaFoldDB" id="A0AAD0YDW2"/>
<gene>
    <name evidence="2" type="ORF">EG343_01755</name>
</gene>
<evidence type="ECO:0000256" key="1">
    <source>
        <dbReference type="SAM" id="MobiDB-lite"/>
    </source>
</evidence>
<sequence>MVFLLTSIIVNFLRGEEKGIGNFVNSYFKQNGWHVIDATSLMDAFSKFSLYLGNNQADNIYINSHGLISQRYVFNENGDLIPDSGSDTGYKMTGDGGFHKGDEKF</sequence>